<evidence type="ECO:0000256" key="4">
    <source>
        <dbReference type="ARBA" id="ARBA00022692"/>
    </source>
</evidence>
<dbReference type="Pfam" id="PF07690">
    <property type="entry name" value="MFS_1"/>
    <property type="match status" value="1"/>
</dbReference>
<dbReference type="InterPro" id="IPR020846">
    <property type="entry name" value="MFS_dom"/>
</dbReference>
<dbReference type="PANTHER" id="PTHR43414">
    <property type="entry name" value="MULTIDRUG RESISTANCE PROTEIN MDTG"/>
    <property type="match status" value="1"/>
</dbReference>
<keyword evidence="5 7" id="KW-1133">Transmembrane helix</keyword>
<dbReference type="Gene3D" id="1.20.1250.20">
    <property type="entry name" value="MFS general substrate transporter like domains"/>
    <property type="match status" value="2"/>
</dbReference>
<gene>
    <name evidence="9" type="ORF">FD17_GL000429</name>
</gene>
<keyword evidence="10" id="KW-1185">Reference proteome</keyword>
<dbReference type="PATRIC" id="fig|1423808.3.peg.435"/>
<protein>
    <submittedName>
        <fullName evidence="9">Major facilitator superfamily protein</fullName>
    </submittedName>
</protein>
<feature type="transmembrane region" description="Helical" evidence="7">
    <location>
        <begin position="254"/>
        <end position="275"/>
    </location>
</feature>
<dbReference type="PRINTS" id="PR01035">
    <property type="entry name" value="TCRTETA"/>
</dbReference>
<dbReference type="InterPro" id="IPR011701">
    <property type="entry name" value="MFS"/>
</dbReference>
<evidence type="ECO:0000256" key="7">
    <source>
        <dbReference type="SAM" id="Phobius"/>
    </source>
</evidence>
<dbReference type="GO" id="GO:0022857">
    <property type="term" value="F:transmembrane transporter activity"/>
    <property type="evidence" value="ECO:0007669"/>
    <property type="project" value="InterPro"/>
</dbReference>
<evidence type="ECO:0000256" key="6">
    <source>
        <dbReference type="ARBA" id="ARBA00023136"/>
    </source>
</evidence>
<evidence type="ECO:0000313" key="9">
    <source>
        <dbReference type="EMBL" id="KRK88287.1"/>
    </source>
</evidence>
<evidence type="ECO:0000256" key="2">
    <source>
        <dbReference type="ARBA" id="ARBA00022448"/>
    </source>
</evidence>
<evidence type="ECO:0000313" key="10">
    <source>
        <dbReference type="Proteomes" id="UP000051581"/>
    </source>
</evidence>
<dbReference type="PANTHER" id="PTHR43414:SF6">
    <property type="entry name" value="MULTIDRUG RESISTANCE PROTEIN MDTG"/>
    <property type="match status" value="1"/>
</dbReference>
<dbReference type="InterPro" id="IPR036259">
    <property type="entry name" value="MFS_trans_sf"/>
</dbReference>
<keyword evidence="3" id="KW-1003">Cell membrane</keyword>
<comment type="caution">
    <text evidence="9">The sequence shown here is derived from an EMBL/GenBank/DDBJ whole genome shotgun (WGS) entry which is preliminary data.</text>
</comment>
<feature type="transmembrane region" description="Helical" evidence="7">
    <location>
        <begin position="50"/>
        <end position="72"/>
    </location>
</feature>
<feature type="transmembrane region" description="Helical" evidence="7">
    <location>
        <begin position="351"/>
        <end position="371"/>
    </location>
</feature>
<evidence type="ECO:0000259" key="8">
    <source>
        <dbReference type="PROSITE" id="PS50850"/>
    </source>
</evidence>
<name>A0A0R1KX77_9LACO</name>
<dbReference type="PROSITE" id="PS50850">
    <property type="entry name" value="MFS"/>
    <property type="match status" value="1"/>
</dbReference>
<feature type="transmembrane region" description="Helical" evidence="7">
    <location>
        <begin position="84"/>
        <end position="113"/>
    </location>
</feature>
<proteinExistence type="predicted"/>
<organism evidence="9 10">
    <name type="scientific">Lentilactobacillus sunkii DSM 19904</name>
    <dbReference type="NCBI Taxonomy" id="1423808"/>
    <lineage>
        <taxon>Bacteria</taxon>
        <taxon>Bacillati</taxon>
        <taxon>Bacillota</taxon>
        <taxon>Bacilli</taxon>
        <taxon>Lactobacillales</taxon>
        <taxon>Lactobacillaceae</taxon>
        <taxon>Lentilactobacillus</taxon>
    </lineage>
</organism>
<feature type="transmembrane region" description="Helical" evidence="7">
    <location>
        <begin position="12"/>
        <end position="38"/>
    </location>
</feature>
<feature type="transmembrane region" description="Helical" evidence="7">
    <location>
        <begin position="170"/>
        <end position="190"/>
    </location>
</feature>
<dbReference type="EMBL" id="AZEA01000010">
    <property type="protein sequence ID" value="KRK88287.1"/>
    <property type="molecule type" value="Genomic_DNA"/>
</dbReference>
<feature type="transmembrane region" description="Helical" evidence="7">
    <location>
        <begin position="316"/>
        <end position="339"/>
    </location>
</feature>
<reference evidence="9 10" key="1">
    <citation type="journal article" date="2015" name="Genome Announc.">
        <title>Expanding the biotechnology potential of lactobacilli through comparative genomics of 213 strains and associated genera.</title>
        <authorList>
            <person name="Sun Z."/>
            <person name="Harris H.M."/>
            <person name="McCann A."/>
            <person name="Guo C."/>
            <person name="Argimon S."/>
            <person name="Zhang W."/>
            <person name="Yang X."/>
            <person name="Jeffery I.B."/>
            <person name="Cooney J.C."/>
            <person name="Kagawa T.F."/>
            <person name="Liu W."/>
            <person name="Song Y."/>
            <person name="Salvetti E."/>
            <person name="Wrobel A."/>
            <person name="Rasinkangas P."/>
            <person name="Parkhill J."/>
            <person name="Rea M.C."/>
            <person name="O'Sullivan O."/>
            <person name="Ritari J."/>
            <person name="Douillard F.P."/>
            <person name="Paul Ross R."/>
            <person name="Yang R."/>
            <person name="Briner A.E."/>
            <person name="Felis G.E."/>
            <person name="de Vos W.M."/>
            <person name="Barrangou R."/>
            <person name="Klaenhammer T.R."/>
            <person name="Caufield P.W."/>
            <person name="Cui Y."/>
            <person name="Zhang H."/>
            <person name="O'Toole P.W."/>
        </authorList>
    </citation>
    <scope>NUCLEOTIDE SEQUENCE [LARGE SCALE GENOMIC DNA]</scope>
    <source>
        <strain evidence="9 10">DSM 19904</strain>
    </source>
</reference>
<keyword evidence="4 7" id="KW-0812">Transmembrane</keyword>
<keyword evidence="6 7" id="KW-0472">Membrane</keyword>
<dbReference type="SUPFAM" id="SSF103473">
    <property type="entry name" value="MFS general substrate transporter"/>
    <property type="match status" value="1"/>
</dbReference>
<dbReference type="RefSeq" id="WP_057825105.1">
    <property type="nucleotide sequence ID" value="NZ_AZEA01000010.1"/>
</dbReference>
<dbReference type="InterPro" id="IPR001958">
    <property type="entry name" value="Tet-R_TetA/multi-R_MdtG-like"/>
</dbReference>
<sequence length="407" mass="43985">MTKSATPQWKKNMWALWFGNFATGAGASMSMPFLPLFINTMGNFPKWELTLYAGLAFSGVFLSQAIVSPLWGNLADKTGRKPMLLRAAIGMTISATLTGLSPNVWFLIIIRFIQGTFSGYINNAYALIASEVPTKDSGKTMGTLTTGNVGGQLIGPIIGGYLSGVFGYRLPFYMFGFMMFLASLSTLFFVKEDFTPIKKGAKTGIKDAFKGIQHKWVVWAMIISSMLIMAATTSINPIISLFVKELMHNHGNVAFTSGVVAALPGIATIFAAPYLGRLGDHIGPEKILLAGLIFSAVVFFPMFFVTTVVMLGILRFLIGIANAALLPITQTVMTLEAPARSVSRIFSYNQSFQAMGAVVGPMLASGVAGILDYRYVFLMTTLIVAVNIVVVIIAYKKDHVDVGIVSK</sequence>
<dbReference type="Proteomes" id="UP000051581">
    <property type="component" value="Unassembled WGS sequence"/>
</dbReference>
<feature type="domain" description="Major facilitator superfamily (MFS) profile" evidence="8">
    <location>
        <begin position="12"/>
        <end position="399"/>
    </location>
</feature>
<evidence type="ECO:0000256" key="5">
    <source>
        <dbReference type="ARBA" id="ARBA00022989"/>
    </source>
</evidence>
<dbReference type="GO" id="GO:0005886">
    <property type="term" value="C:plasma membrane"/>
    <property type="evidence" value="ECO:0007669"/>
    <property type="project" value="UniProtKB-SubCell"/>
</dbReference>
<dbReference type="AlphaFoldDB" id="A0A0R1KX77"/>
<accession>A0A0R1KX77</accession>
<keyword evidence="2" id="KW-0813">Transport</keyword>
<feature type="transmembrane region" description="Helical" evidence="7">
    <location>
        <begin position="377"/>
        <end position="395"/>
    </location>
</feature>
<evidence type="ECO:0000256" key="1">
    <source>
        <dbReference type="ARBA" id="ARBA00004651"/>
    </source>
</evidence>
<evidence type="ECO:0000256" key="3">
    <source>
        <dbReference type="ARBA" id="ARBA00022475"/>
    </source>
</evidence>
<feature type="transmembrane region" description="Helical" evidence="7">
    <location>
        <begin position="216"/>
        <end position="242"/>
    </location>
</feature>
<comment type="subcellular location">
    <subcellularLocation>
        <location evidence="1">Cell membrane</location>
        <topology evidence="1">Multi-pass membrane protein</topology>
    </subcellularLocation>
</comment>
<feature type="transmembrane region" description="Helical" evidence="7">
    <location>
        <begin position="287"/>
        <end position="310"/>
    </location>
</feature>
<dbReference type="OrthoDB" id="65739at2"/>